<evidence type="ECO:0000313" key="2">
    <source>
        <dbReference type="WBParaSite" id="nRc.2.0.1.t42074-RA"/>
    </source>
</evidence>
<dbReference type="Proteomes" id="UP000887565">
    <property type="component" value="Unplaced"/>
</dbReference>
<evidence type="ECO:0000313" key="1">
    <source>
        <dbReference type="Proteomes" id="UP000887565"/>
    </source>
</evidence>
<dbReference type="WBParaSite" id="nRc.2.0.1.t42074-RA">
    <property type="protein sequence ID" value="nRc.2.0.1.t42074-RA"/>
    <property type="gene ID" value="nRc.2.0.1.g42074"/>
</dbReference>
<keyword evidence="1" id="KW-1185">Reference proteome</keyword>
<organism evidence="1 2">
    <name type="scientific">Romanomermis culicivorax</name>
    <name type="common">Nematode worm</name>
    <dbReference type="NCBI Taxonomy" id="13658"/>
    <lineage>
        <taxon>Eukaryota</taxon>
        <taxon>Metazoa</taxon>
        <taxon>Ecdysozoa</taxon>
        <taxon>Nematoda</taxon>
        <taxon>Enoplea</taxon>
        <taxon>Dorylaimia</taxon>
        <taxon>Mermithida</taxon>
        <taxon>Mermithoidea</taxon>
        <taxon>Mermithidae</taxon>
        <taxon>Romanomermis</taxon>
    </lineage>
</organism>
<name>A0A915KT41_ROMCU</name>
<dbReference type="AlphaFoldDB" id="A0A915KT41"/>
<reference evidence="2" key="1">
    <citation type="submission" date="2022-11" db="UniProtKB">
        <authorList>
            <consortium name="WormBaseParasite"/>
        </authorList>
    </citation>
    <scope>IDENTIFICATION</scope>
</reference>
<protein>
    <submittedName>
        <fullName evidence="2">Uncharacterized protein</fullName>
    </submittedName>
</protein>
<accession>A0A915KT41</accession>
<proteinExistence type="predicted"/>
<sequence>LYTCFEISQLGKDVTLTANVHYLQNIFTCRIYSEYIIQSCKGLRILKVDAKMLINPTKYAINEMQEEFETFRLDEKRKDVTRITGKISSIHLQWLCSRVSQRERNKNSSLQEFDRKKIEAAS</sequence>